<keyword evidence="3" id="KW-1185">Reference proteome</keyword>
<dbReference type="InParanoid" id="A0A0D1YZ83"/>
<dbReference type="Proteomes" id="UP000053259">
    <property type="component" value="Unassembled WGS sequence"/>
</dbReference>
<sequence length="469" mass="51572">MDQKASDLSYSTHEFYAPEGHYSASAVQPAQDEPQVATSTSSAAQIQATDNSQPGGAPQSQGIRQEIKRPLPETPPAYPPRPTANPNATGYAPPPARKPSTFGEDDLSSPVHYVRDPHKLIAYLVPFPKPAFDAGNDVSGGKNVPERFLIYTPPPPPLKAPAEGEKEARFHKIQRKWQEEVRSAKADNSKVTSWKGLKSRATKGINVAMNWTTTSNLDFLNRVPAAKAGKSRESSPDQHAEDGVHEEDETKKTVGLEEMVLIYPNSLPGTEAEIREEFVNTMLRSKSKAQRDSIIATGLLPVGFAIDVLATLVWPFGGLAEIDSVWLYSSIRGAKTARSVTKRLHSTAGPGGAQDGAAPGDTSQDGAKLKLTFRPSDRLDVLRNYLQAECHRRHPKYFPSAGPSPTETQVLEAIGWSPSQTGETKNWEDEQWEVTEVKDDLKATMRKGAKEWSKWVEKYEKDPEKALKR</sequence>
<dbReference type="VEuPathDB" id="FungiDB:PV09_03171"/>
<proteinExistence type="predicted"/>
<feature type="region of interest" description="Disordered" evidence="1">
    <location>
        <begin position="342"/>
        <end position="366"/>
    </location>
</feature>
<evidence type="ECO:0000313" key="3">
    <source>
        <dbReference type="Proteomes" id="UP000053259"/>
    </source>
</evidence>
<feature type="compositionally biased region" description="Polar residues" evidence="1">
    <location>
        <begin position="50"/>
        <end position="63"/>
    </location>
</feature>
<name>A0A0D1YZ83_9PEZI</name>
<feature type="compositionally biased region" description="Low complexity" evidence="1">
    <location>
        <begin position="35"/>
        <end position="49"/>
    </location>
</feature>
<gene>
    <name evidence="2" type="ORF">PV09_03171</name>
</gene>
<organism evidence="2 3">
    <name type="scientific">Verruconis gallopava</name>
    <dbReference type="NCBI Taxonomy" id="253628"/>
    <lineage>
        <taxon>Eukaryota</taxon>
        <taxon>Fungi</taxon>
        <taxon>Dikarya</taxon>
        <taxon>Ascomycota</taxon>
        <taxon>Pezizomycotina</taxon>
        <taxon>Dothideomycetes</taxon>
        <taxon>Pleosporomycetidae</taxon>
        <taxon>Venturiales</taxon>
        <taxon>Sympoventuriaceae</taxon>
        <taxon>Verruconis</taxon>
    </lineage>
</organism>
<dbReference type="RefSeq" id="XP_016215856.1">
    <property type="nucleotide sequence ID" value="XM_016356333.1"/>
</dbReference>
<feature type="region of interest" description="Disordered" evidence="1">
    <location>
        <begin position="21"/>
        <end position="110"/>
    </location>
</feature>
<feature type="region of interest" description="Disordered" evidence="1">
    <location>
        <begin position="226"/>
        <end position="251"/>
    </location>
</feature>
<dbReference type="STRING" id="253628.A0A0D1YZ83"/>
<reference evidence="2 3" key="1">
    <citation type="submission" date="2015-01" db="EMBL/GenBank/DDBJ databases">
        <title>The Genome Sequence of Ochroconis gallopava CBS43764.</title>
        <authorList>
            <consortium name="The Broad Institute Genomics Platform"/>
            <person name="Cuomo C."/>
            <person name="de Hoog S."/>
            <person name="Gorbushina A."/>
            <person name="Stielow B."/>
            <person name="Teixiera M."/>
            <person name="Abouelleil A."/>
            <person name="Chapman S.B."/>
            <person name="Priest M."/>
            <person name="Young S.K."/>
            <person name="Wortman J."/>
            <person name="Nusbaum C."/>
            <person name="Birren B."/>
        </authorList>
    </citation>
    <scope>NUCLEOTIDE SEQUENCE [LARGE SCALE GENOMIC DNA]</scope>
    <source>
        <strain evidence="2 3">CBS 43764</strain>
    </source>
</reference>
<dbReference type="HOGENOM" id="CLU_022945_0_0_1"/>
<dbReference type="OrthoDB" id="3189033at2759"/>
<dbReference type="AlphaFoldDB" id="A0A0D1YZ83"/>
<evidence type="ECO:0000256" key="1">
    <source>
        <dbReference type="SAM" id="MobiDB-lite"/>
    </source>
</evidence>
<evidence type="ECO:0000313" key="2">
    <source>
        <dbReference type="EMBL" id="KIW05987.1"/>
    </source>
</evidence>
<accession>A0A0D1YZ83</accession>
<protein>
    <recommendedName>
        <fullName evidence="4">Secreted protein</fullName>
    </recommendedName>
</protein>
<evidence type="ECO:0008006" key="4">
    <source>
        <dbReference type="Google" id="ProtNLM"/>
    </source>
</evidence>
<feature type="compositionally biased region" description="Basic and acidic residues" evidence="1">
    <location>
        <begin position="230"/>
        <end position="251"/>
    </location>
</feature>
<dbReference type="GeneID" id="27311144"/>
<feature type="compositionally biased region" description="Pro residues" evidence="1">
    <location>
        <begin position="72"/>
        <end position="83"/>
    </location>
</feature>
<dbReference type="EMBL" id="KN847536">
    <property type="protein sequence ID" value="KIW05987.1"/>
    <property type="molecule type" value="Genomic_DNA"/>
</dbReference>